<sequence>MGNSLLVIFPEGSVFFFGTIHKKRYLCNRLSRRAIGPVGIGT</sequence>
<accession>A4CKR3</accession>
<organism evidence="1 2">
    <name type="scientific">Robiginitalea biformata (strain ATCC BAA-864 / DSM 15991 / KCTC 12146 / HTCC2501)</name>
    <dbReference type="NCBI Taxonomy" id="313596"/>
    <lineage>
        <taxon>Bacteria</taxon>
        <taxon>Pseudomonadati</taxon>
        <taxon>Bacteroidota</taxon>
        <taxon>Flavobacteriia</taxon>
        <taxon>Flavobacteriales</taxon>
        <taxon>Flavobacteriaceae</taxon>
        <taxon>Robiginitalea</taxon>
    </lineage>
</organism>
<dbReference type="KEGG" id="rbi:RB2501_14079"/>
<dbReference type="AlphaFoldDB" id="A4CKR3"/>
<proteinExistence type="predicted"/>
<protein>
    <submittedName>
        <fullName evidence="1">Uncharacterized protein</fullName>
    </submittedName>
</protein>
<dbReference type="HOGENOM" id="CLU_3257192_0_0_10"/>
<keyword evidence="2" id="KW-1185">Reference proteome</keyword>
<name>A4CKR3_ROBBH</name>
<reference evidence="1 2" key="1">
    <citation type="journal article" date="2009" name="J. Bacteriol.">
        <title>Complete genome sequence of Robiginitalea biformata HTCC2501.</title>
        <authorList>
            <person name="Oh H.M."/>
            <person name="Giovannoni S.J."/>
            <person name="Lee K."/>
            <person name="Ferriera S."/>
            <person name="Johnson J."/>
            <person name="Cho J.C."/>
        </authorList>
    </citation>
    <scope>NUCLEOTIDE SEQUENCE [LARGE SCALE GENOMIC DNA]</scope>
    <source>
        <strain evidence="2">ATCC BAA-864 / HTCC2501 / KCTC 12146</strain>
    </source>
</reference>
<gene>
    <name evidence="1" type="ordered locus">RB2501_14079</name>
</gene>
<dbReference type="EMBL" id="CP001712">
    <property type="protein sequence ID" value="EAR15462.1"/>
    <property type="molecule type" value="Genomic_DNA"/>
</dbReference>
<evidence type="ECO:0000313" key="1">
    <source>
        <dbReference type="EMBL" id="EAR15462.1"/>
    </source>
</evidence>
<dbReference type="Proteomes" id="UP000009049">
    <property type="component" value="Chromosome"/>
</dbReference>
<dbReference type="STRING" id="313596.RB2501_14079"/>
<evidence type="ECO:0000313" key="2">
    <source>
        <dbReference type="Proteomes" id="UP000009049"/>
    </source>
</evidence>